<sequence length="57" mass="6758">MQDVMKKHISYNSSQLLAFQLITRRLSIQLMYHYNRITISKNVCGRITIIEKPYVAE</sequence>
<protein>
    <submittedName>
        <fullName evidence="1">(rape) hypothetical protein</fullName>
    </submittedName>
</protein>
<evidence type="ECO:0000313" key="1">
    <source>
        <dbReference type="EMBL" id="CAF1835427.1"/>
    </source>
</evidence>
<accession>A0A816J9H8</accession>
<proteinExistence type="predicted"/>
<dbReference type="AlphaFoldDB" id="A0A816J9H8"/>
<organism evidence="1">
    <name type="scientific">Brassica napus</name>
    <name type="common">Rape</name>
    <dbReference type="NCBI Taxonomy" id="3708"/>
    <lineage>
        <taxon>Eukaryota</taxon>
        <taxon>Viridiplantae</taxon>
        <taxon>Streptophyta</taxon>
        <taxon>Embryophyta</taxon>
        <taxon>Tracheophyta</taxon>
        <taxon>Spermatophyta</taxon>
        <taxon>Magnoliopsida</taxon>
        <taxon>eudicotyledons</taxon>
        <taxon>Gunneridae</taxon>
        <taxon>Pentapetalae</taxon>
        <taxon>rosids</taxon>
        <taxon>malvids</taxon>
        <taxon>Brassicales</taxon>
        <taxon>Brassicaceae</taxon>
        <taxon>Brassiceae</taxon>
        <taxon>Brassica</taxon>
    </lineage>
</organism>
<dbReference type="EMBL" id="HG994368">
    <property type="protein sequence ID" value="CAF1835427.1"/>
    <property type="molecule type" value="Genomic_DNA"/>
</dbReference>
<name>A0A816J9H8_BRANA</name>
<dbReference type="Proteomes" id="UP001295469">
    <property type="component" value="Chromosome C04"/>
</dbReference>
<reference evidence="1" key="1">
    <citation type="submission" date="2021-01" db="EMBL/GenBank/DDBJ databases">
        <authorList>
            <consortium name="Genoscope - CEA"/>
            <person name="William W."/>
        </authorList>
    </citation>
    <scope>NUCLEOTIDE SEQUENCE</scope>
</reference>
<gene>
    <name evidence="1" type="ORF">DARMORV10_C04P25550.1</name>
</gene>